<keyword evidence="2" id="KW-1185">Reference proteome</keyword>
<evidence type="ECO:0000313" key="2">
    <source>
        <dbReference type="Proteomes" id="UP001178888"/>
    </source>
</evidence>
<dbReference type="RefSeq" id="WP_308914529.1">
    <property type="nucleotide sequence ID" value="NZ_JAVGVR010000002.1"/>
</dbReference>
<accession>A0AA90TWP2</accession>
<name>A0AA90TWP2_9BACI</name>
<reference evidence="1" key="1">
    <citation type="submission" date="2023-08" db="EMBL/GenBank/DDBJ databases">
        <title>Nitrogen cycling bacteria in agricultural field soils.</title>
        <authorList>
            <person name="Jang J."/>
        </authorList>
    </citation>
    <scope>NUCLEOTIDE SEQUENCE</scope>
    <source>
        <strain evidence="1">PS3-36</strain>
    </source>
</reference>
<proteinExistence type="predicted"/>
<organism evidence="1 2">
    <name type="scientific">Bacillus salipaludis</name>
    <dbReference type="NCBI Taxonomy" id="2547811"/>
    <lineage>
        <taxon>Bacteria</taxon>
        <taxon>Bacillati</taxon>
        <taxon>Bacillota</taxon>
        <taxon>Bacilli</taxon>
        <taxon>Bacillales</taxon>
        <taxon>Bacillaceae</taxon>
        <taxon>Bacillus</taxon>
    </lineage>
</organism>
<dbReference type="EMBL" id="JAVGVR010000002">
    <property type="protein sequence ID" value="MDQ6600903.1"/>
    <property type="molecule type" value="Genomic_DNA"/>
</dbReference>
<gene>
    <name evidence="1" type="ORF">RCG21_32425</name>
</gene>
<dbReference type="Proteomes" id="UP001178888">
    <property type="component" value="Unassembled WGS sequence"/>
</dbReference>
<evidence type="ECO:0000313" key="1">
    <source>
        <dbReference type="EMBL" id="MDQ6600903.1"/>
    </source>
</evidence>
<dbReference type="AlphaFoldDB" id="A0AA90TWP2"/>
<protein>
    <submittedName>
        <fullName evidence="1">Uncharacterized protein</fullName>
    </submittedName>
</protein>
<sequence>MRNDSIERSFNDSILTIVDYLLQRSDKAKIQKDMETRRNIRNDFKKIYSRNSSISNDEREEGEYELYYAFIKKHQPELFVKGKPVEIFPVDRDKSSFQVLNSKGFFYGVFKQEGKDAHRVTRAFDSKEEVLLNTFGTSRFEKFRGYSFFHLDDGKTYSLKDNKQFRFNLTQSFKPQLFYENIEHARSIVVKEELKNEVAIKEKSLNRTFMEYQIPLDLIGKTITINNISKDELGVRISIEENDIKKDIMLPDLSEVWMERISKHPRMKAAFDELVMDSRSIGEGFLAFYGMEINKEFQKRQFDFEVISNEEGSYIGKLYGDGCVKKLSSYFLEGEAKEHLEKLNTYIQENSKRERQMAKEDIGIEFMEMSEND</sequence>
<comment type="caution">
    <text evidence="1">The sequence shown here is derived from an EMBL/GenBank/DDBJ whole genome shotgun (WGS) entry which is preliminary data.</text>
</comment>